<reference evidence="1" key="2">
    <citation type="journal article" date="2022" name="Res Sq">
        <title>Comparative Genomics Reveals Insights into the Divergent Evolution of Astigmatic Mites and Household Pest Adaptations.</title>
        <authorList>
            <person name="Xiong Q."/>
            <person name="Wan A.T.-Y."/>
            <person name="Liu X.-Y."/>
            <person name="Fung C.S.-H."/>
            <person name="Xiao X."/>
            <person name="Malainual N."/>
            <person name="Hou J."/>
            <person name="Wang L."/>
            <person name="Wang M."/>
            <person name="Yang K."/>
            <person name="Cui Y."/>
            <person name="Leung E."/>
            <person name="Nong W."/>
            <person name="Shin S.-K."/>
            <person name="Au S."/>
            <person name="Jeong K.Y."/>
            <person name="Chew F.T."/>
            <person name="Hui J."/>
            <person name="Leung T.F."/>
            <person name="Tungtrongchitr A."/>
            <person name="Zhong N."/>
            <person name="Liu Z."/>
            <person name="Tsui S."/>
        </authorList>
    </citation>
    <scope>NUCLEOTIDE SEQUENCE</scope>
    <source>
        <strain evidence="1">Derf</strain>
        <tissue evidence="1">Whole organism</tissue>
    </source>
</reference>
<evidence type="ECO:0000313" key="2">
    <source>
        <dbReference type="Proteomes" id="UP000790347"/>
    </source>
</evidence>
<protein>
    <submittedName>
        <fullName evidence="1">Uncharacterized protein</fullName>
    </submittedName>
</protein>
<organism evidence="1 2">
    <name type="scientific">Dermatophagoides farinae</name>
    <name type="common">American house dust mite</name>
    <dbReference type="NCBI Taxonomy" id="6954"/>
    <lineage>
        <taxon>Eukaryota</taxon>
        <taxon>Metazoa</taxon>
        <taxon>Ecdysozoa</taxon>
        <taxon>Arthropoda</taxon>
        <taxon>Chelicerata</taxon>
        <taxon>Arachnida</taxon>
        <taxon>Acari</taxon>
        <taxon>Acariformes</taxon>
        <taxon>Sarcoptiformes</taxon>
        <taxon>Astigmata</taxon>
        <taxon>Psoroptidia</taxon>
        <taxon>Analgoidea</taxon>
        <taxon>Pyroglyphidae</taxon>
        <taxon>Dermatophagoidinae</taxon>
        <taxon>Dermatophagoides</taxon>
    </lineage>
</organism>
<reference evidence="1" key="1">
    <citation type="submission" date="2013-05" db="EMBL/GenBank/DDBJ databases">
        <authorList>
            <person name="Yim A.K.Y."/>
            <person name="Chan T.F."/>
            <person name="Ji K.M."/>
            <person name="Liu X.Y."/>
            <person name="Zhou J.W."/>
            <person name="Li R.Q."/>
            <person name="Yang K.Y."/>
            <person name="Li J."/>
            <person name="Li M."/>
            <person name="Law P.T.W."/>
            <person name="Wu Y.L."/>
            <person name="Cai Z.L."/>
            <person name="Qin H."/>
            <person name="Bao Y."/>
            <person name="Leung R.K.K."/>
            <person name="Ng P.K.S."/>
            <person name="Zou J."/>
            <person name="Zhong X.J."/>
            <person name="Ran P.X."/>
            <person name="Zhong N.S."/>
            <person name="Liu Z.G."/>
            <person name="Tsui S.K.W."/>
        </authorList>
    </citation>
    <scope>NUCLEOTIDE SEQUENCE</scope>
    <source>
        <strain evidence="1">Derf</strain>
        <tissue evidence="1">Whole organism</tissue>
    </source>
</reference>
<keyword evidence="2" id="KW-1185">Reference proteome</keyword>
<comment type="caution">
    <text evidence="1">The sequence shown here is derived from an EMBL/GenBank/DDBJ whole genome shotgun (WGS) entry which is preliminary data.</text>
</comment>
<evidence type="ECO:0000313" key="1">
    <source>
        <dbReference type="EMBL" id="KAH9517136.1"/>
    </source>
</evidence>
<dbReference type="EMBL" id="ASGP02000003">
    <property type="protein sequence ID" value="KAH9517136.1"/>
    <property type="molecule type" value="Genomic_DNA"/>
</dbReference>
<proteinExistence type="predicted"/>
<sequence>MPMLPMIFVHQTIVAYLSFRHLIHCFNDRLLYFISASAGNVPNSRILRIHSSIFLPNIEFFDIFGIFINSIYGISSFCRRAIASILSSSVRICSLTASIRFDITDNS</sequence>
<accession>A0A922L418</accession>
<gene>
    <name evidence="1" type="ORF">DERF_007832</name>
</gene>
<dbReference type="Proteomes" id="UP000790347">
    <property type="component" value="Unassembled WGS sequence"/>
</dbReference>
<name>A0A922L418_DERFA</name>
<dbReference type="AlphaFoldDB" id="A0A922L418"/>